<accession>A0ACB9S6E5</accession>
<organism evidence="1 2">
    <name type="scientific">Melastoma candidum</name>
    <dbReference type="NCBI Taxonomy" id="119954"/>
    <lineage>
        <taxon>Eukaryota</taxon>
        <taxon>Viridiplantae</taxon>
        <taxon>Streptophyta</taxon>
        <taxon>Embryophyta</taxon>
        <taxon>Tracheophyta</taxon>
        <taxon>Spermatophyta</taxon>
        <taxon>Magnoliopsida</taxon>
        <taxon>eudicotyledons</taxon>
        <taxon>Gunneridae</taxon>
        <taxon>Pentapetalae</taxon>
        <taxon>rosids</taxon>
        <taxon>malvids</taxon>
        <taxon>Myrtales</taxon>
        <taxon>Melastomataceae</taxon>
        <taxon>Melastomatoideae</taxon>
        <taxon>Melastomateae</taxon>
        <taxon>Melastoma</taxon>
    </lineage>
</organism>
<gene>
    <name evidence="1" type="ORF">MLD38_004410</name>
</gene>
<dbReference type="EMBL" id="CM042881">
    <property type="protein sequence ID" value="KAI4386480.1"/>
    <property type="molecule type" value="Genomic_DNA"/>
</dbReference>
<evidence type="ECO:0000313" key="1">
    <source>
        <dbReference type="EMBL" id="KAI4386480.1"/>
    </source>
</evidence>
<dbReference type="Proteomes" id="UP001057402">
    <property type="component" value="Chromosome 2"/>
</dbReference>
<reference evidence="2" key="1">
    <citation type="journal article" date="2023" name="Front. Plant Sci.">
        <title>Chromosomal-level genome assembly of Melastoma candidum provides insights into trichome evolution.</title>
        <authorList>
            <person name="Zhong Y."/>
            <person name="Wu W."/>
            <person name="Sun C."/>
            <person name="Zou P."/>
            <person name="Liu Y."/>
            <person name="Dai S."/>
            <person name="Zhou R."/>
        </authorList>
    </citation>
    <scope>NUCLEOTIDE SEQUENCE [LARGE SCALE GENOMIC DNA]</scope>
</reference>
<proteinExistence type="predicted"/>
<sequence>MTTIKDQTQNSSSSLKSHLHPTNLLPYFFFFGCGLTLGLFLSYTSSQTLSFPAPTGATGFSFSSRHSSPPTASPGGRVAEADDRTGLRYYLRVPPVSHGMDDEELLWRASMDPRIKEFPFIRVPKVAFMFLTKGPVVLAPLWEKFFKGHEGMYSVYVHTNPPWNETEPQESVFHGRRIPSKEVEWGKVNMIEAERRLLANALLDISNERFVLLSETCIPLFNFSTVYSYLMNSSQTFVEAYDLPGRVGRGRYITQMRPVIQLRHWRKGSQWFGMDRSLALAVVSDRTYFPTFQKFCKHSCYADEHYLPTFVNARFPGRISNRSLTWVDWSKGGPHPYRFARRTDVTVELLKRLRGGRQCEYNGNTTDTCFLFARKFLPQTLDRLLRFAPKIMHFN</sequence>
<keyword evidence="2" id="KW-1185">Reference proteome</keyword>
<evidence type="ECO:0000313" key="2">
    <source>
        <dbReference type="Proteomes" id="UP001057402"/>
    </source>
</evidence>
<comment type="caution">
    <text evidence="1">The sequence shown here is derived from an EMBL/GenBank/DDBJ whole genome shotgun (WGS) entry which is preliminary data.</text>
</comment>
<protein>
    <submittedName>
        <fullName evidence="1">Uncharacterized protein</fullName>
    </submittedName>
</protein>
<name>A0ACB9S6E5_9MYRT</name>